<evidence type="ECO:0000256" key="2">
    <source>
        <dbReference type="ARBA" id="ARBA00022475"/>
    </source>
</evidence>
<feature type="transmembrane region" description="Helical" evidence="6">
    <location>
        <begin position="249"/>
        <end position="272"/>
    </location>
</feature>
<accession>A0A923S3E5</accession>
<feature type="domain" description="Major facilitator superfamily (MFS) profile" evidence="7">
    <location>
        <begin position="11"/>
        <end position="400"/>
    </location>
</feature>
<feature type="transmembrane region" description="Helical" evidence="6">
    <location>
        <begin position="284"/>
        <end position="303"/>
    </location>
</feature>
<comment type="subcellular location">
    <subcellularLocation>
        <location evidence="1">Cell membrane</location>
        <topology evidence="1">Multi-pass membrane protein</topology>
    </subcellularLocation>
</comment>
<sequence>MTGPNPRTVWTMLLVLVSGFALSQAFRTAAAIVGPALSQAFALTPQQLGLFAAAFHFSFAGLQLFMGMGIDVYGPRRTIVVAFPFAILGALVTASAQGYWMLIAGQVLTGIGCAPAFLVCTVFVARSFGAERFAAVNGAALGIGSVGLLLTGTPLAWMVENLSWRAGYVALAVIAVAAWLAIFFFVREQAPPESHHDLDVMGALRGYGEIFTLRHTLGIFALAFTTYSSFMALRGLWLGPMLIERHGFSLVAAGNVAIGISVVGMIGPPMFGRFDPGDARRRRWIMACALGSAACFTVMAFNPGAALDVVLALVIAMVSGFGTLQYADVRSAYPPHLTGRAMAVFTMAMFLGVAVMQWFTGGVASVAKGMGVETYAAVLGAIAMSLVAGTVAFKVLPGPRKLESDPDS</sequence>
<organism evidence="8 9">
    <name type="scientific">Ramlibacter albus</name>
    <dbReference type="NCBI Taxonomy" id="2079448"/>
    <lineage>
        <taxon>Bacteria</taxon>
        <taxon>Pseudomonadati</taxon>
        <taxon>Pseudomonadota</taxon>
        <taxon>Betaproteobacteria</taxon>
        <taxon>Burkholderiales</taxon>
        <taxon>Comamonadaceae</taxon>
        <taxon>Ramlibacter</taxon>
    </lineage>
</organism>
<gene>
    <name evidence="8" type="ORF">H8R02_14915</name>
</gene>
<proteinExistence type="predicted"/>
<dbReference type="GO" id="GO:0022857">
    <property type="term" value="F:transmembrane transporter activity"/>
    <property type="evidence" value="ECO:0007669"/>
    <property type="project" value="InterPro"/>
</dbReference>
<dbReference type="InterPro" id="IPR050189">
    <property type="entry name" value="MFS_Efflux_Transporters"/>
</dbReference>
<keyword evidence="3 6" id="KW-0812">Transmembrane</keyword>
<evidence type="ECO:0000259" key="7">
    <source>
        <dbReference type="PROSITE" id="PS50850"/>
    </source>
</evidence>
<dbReference type="AlphaFoldDB" id="A0A923S3E5"/>
<evidence type="ECO:0000256" key="3">
    <source>
        <dbReference type="ARBA" id="ARBA00022692"/>
    </source>
</evidence>
<dbReference type="InterPro" id="IPR011701">
    <property type="entry name" value="MFS"/>
</dbReference>
<keyword evidence="4 6" id="KW-1133">Transmembrane helix</keyword>
<dbReference type="Proteomes" id="UP000596827">
    <property type="component" value="Unassembled WGS sequence"/>
</dbReference>
<dbReference type="SUPFAM" id="SSF103473">
    <property type="entry name" value="MFS general substrate transporter"/>
    <property type="match status" value="1"/>
</dbReference>
<feature type="transmembrane region" description="Helical" evidence="6">
    <location>
        <begin position="341"/>
        <end position="360"/>
    </location>
</feature>
<feature type="transmembrane region" description="Helical" evidence="6">
    <location>
        <begin position="102"/>
        <end position="124"/>
    </location>
</feature>
<feature type="transmembrane region" description="Helical" evidence="6">
    <location>
        <begin position="309"/>
        <end position="329"/>
    </location>
</feature>
<feature type="transmembrane region" description="Helical" evidence="6">
    <location>
        <begin position="78"/>
        <end position="96"/>
    </location>
</feature>
<protein>
    <submittedName>
        <fullName evidence="8">MFS transporter</fullName>
    </submittedName>
</protein>
<feature type="transmembrane region" description="Helical" evidence="6">
    <location>
        <begin position="165"/>
        <end position="186"/>
    </location>
</feature>
<comment type="caution">
    <text evidence="8">The sequence shown here is derived from an EMBL/GenBank/DDBJ whole genome shotgun (WGS) entry which is preliminary data.</text>
</comment>
<keyword evidence="9" id="KW-1185">Reference proteome</keyword>
<name>A0A923S3E5_9BURK</name>
<evidence type="ECO:0000256" key="1">
    <source>
        <dbReference type="ARBA" id="ARBA00004651"/>
    </source>
</evidence>
<dbReference type="Pfam" id="PF07690">
    <property type="entry name" value="MFS_1"/>
    <property type="match status" value="1"/>
</dbReference>
<dbReference type="RefSeq" id="WP_187082232.1">
    <property type="nucleotide sequence ID" value="NZ_JACORU010000005.1"/>
</dbReference>
<dbReference type="GO" id="GO:0005886">
    <property type="term" value="C:plasma membrane"/>
    <property type="evidence" value="ECO:0007669"/>
    <property type="project" value="UniProtKB-SubCell"/>
</dbReference>
<evidence type="ECO:0000313" key="8">
    <source>
        <dbReference type="EMBL" id="MBC5765758.1"/>
    </source>
</evidence>
<dbReference type="EMBL" id="JACORU010000005">
    <property type="protein sequence ID" value="MBC5765758.1"/>
    <property type="molecule type" value="Genomic_DNA"/>
</dbReference>
<keyword evidence="5 6" id="KW-0472">Membrane</keyword>
<reference evidence="8" key="1">
    <citation type="submission" date="2020-08" db="EMBL/GenBank/DDBJ databases">
        <title>Ramlibacter sp. GTP1 16S ribosomal RNA gene genome sequencing and assembly.</title>
        <authorList>
            <person name="Kang M."/>
        </authorList>
    </citation>
    <scope>NUCLEOTIDE SEQUENCE</scope>
    <source>
        <strain evidence="8">GTP1</strain>
    </source>
</reference>
<dbReference type="PROSITE" id="PS50850">
    <property type="entry name" value="MFS"/>
    <property type="match status" value="1"/>
</dbReference>
<dbReference type="PANTHER" id="PTHR43124">
    <property type="entry name" value="PURINE EFFLUX PUMP PBUE"/>
    <property type="match status" value="1"/>
</dbReference>
<evidence type="ECO:0000313" key="9">
    <source>
        <dbReference type="Proteomes" id="UP000596827"/>
    </source>
</evidence>
<dbReference type="InterPro" id="IPR020846">
    <property type="entry name" value="MFS_dom"/>
</dbReference>
<feature type="transmembrane region" description="Helical" evidence="6">
    <location>
        <begin position="217"/>
        <end position="237"/>
    </location>
</feature>
<evidence type="ECO:0000256" key="4">
    <source>
        <dbReference type="ARBA" id="ARBA00022989"/>
    </source>
</evidence>
<feature type="transmembrane region" description="Helical" evidence="6">
    <location>
        <begin position="48"/>
        <end position="66"/>
    </location>
</feature>
<keyword evidence="2" id="KW-1003">Cell membrane</keyword>
<feature type="transmembrane region" description="Helical" evidence="6">
    <location>
        <begin position="136"/>
        <end position="159"/>
    </location>
</feature>
<evidence type="ECO:0000256" key="6">
    <source>
        <dbReference type="SAM" id="Phobius"/>
    </source>
</evidence>
<dbReference type="PANTHER" id="PTHR43124:SF3">
    <property type="entry name" value="CHLORAMPHENICOL EFFLUX PUMP RV0191"/>
    <property type="match status" value="1"/>
</dbReference>
<feature type="transmembrane region" description="Helical" evidence="6">
    <location>
        <begin position="375"/>
        <end position="396"/>
    </location>
</feature>
<evidence type="ECO:0000256" key="5">
    <source>
        <dbReference type="ARBA" id="ARBA00023136"/>
    </source>
</evidence>
<dbReference type="Gene3D" id="1.20.1250.20">
    <property type="entry name" value="MFS general substrate transporter like domains"/>
    <property type="match status" value="1"/>
</dbReference>
<dbReference type="InterPro" id="IPR036259">
    <property type="entry name" value="MFS_trans_sf"/>
</dbReference>